<gene>
    <name evidence="5" type="ORF">PECAL_6P16700</name>
</gene>
<evidence type="ECO:0000313" key="6">
    <source>
        <dbReference type="Proteomes" id="UP000789595"/>
    </source>
</evidence>
<dbReference type="EMBL" id="CAKKNE010000006">
    <property type="protein sequence ID" value="CAH0380033.1"/>
    <property type="molecule type" value="Genomic_DNA"/>
</dbReference>
<proteinExistence type="inferred from homology"/>
<keyword evidence="6" id="KW-1185">Reference proteome</keyword>
<sequence length="774" mass="83998">MAYHGYAARPPRPPPPPAPYHRQQQPNGYARAAPATNGYRTQPKDRPPVRRTTNGTQPRKQRRGQGSLERRREARAAARAAVASGSSLSAVAATFQPPFQPMPQEEPTSQWPGYRVICEQLGDEDPRNRASAVQTLRLMTHHQPSQNPWGGPAHRPAAAVRAVVEHDGVAPLVGLLSQESNPESQIAAADVLRQVVSTSRPQQQPQRLETVMREDITAPIVGMLGSDRERVRSSALGAISQLARAGGEARHRVFSEPFLLPRLLDVTECLQEKPGDVDDAVGVLQLMLDDEQTSQEAKEAIVKRPGVVESIVATATRALPPAEEAALQARGCDLDQTTENSVSAQNATKALVGLGREGISEAAKAVVGVLEDNDDWAKKQAAMATMRTLIDSEVACEESAVLSDDDEEPPGALQAVRDAGGVEKVVELLEDGDEWGQASAALTLQTFVRAGDAVDDEEVDEETLRSELAETDTVQKLVTMLSRGHERPAAAVQAAGALAALVEPQEHEEPQKDILRTQLKEAVNEDDSVIPTVVNLLQNVLEEDDNDGTAARDLAETLRNVADGDLSNQLQIRDAGGVRPLLEVVAQEEDIGKALLASSTAALRCRDDVQVRVGLPCREERLYARLVAHPAGFRRWFVRHQLAERSRRRTLEALEDARRLKQLMGLCRDEKEDLLSRLDGARPASPRGELRRPLDASVVVPARLRPRPGGAAPAGSGLVRYELLQCEMRELEELEASVLGYQPTHQIIDDAANPAAELQLLNTTLAVLGSEPLA</sequence>
<dbReference type="GO" id="GO:0015031">
    <property type="term" value="P:protein transport"/>
    <property type="evidence" value="ECO:0007669"/>
    <property type="project" value="UniProtKB-KW"/>
</dbReference>
<dbReference type="PANTHER" id="PTHR23316">
    <property type="entry name" value="IMPORTIN ALPHA"/>
    <property type="match status" value="1"/>
</dbReference>
<feature type="region of interest" description="Disordered" evidence="4">
    <location>
        <begin position="1"/>
        <end position="88"/>
    </location>
</feature>
<dbReference type="AlphaFoldDB" id="A0A8J2T312"/>
<organism evidence="5 6">
    <name type="scientific">Pelagomonas calceolata</name>
    <dbReference type="NCBI Taxonomy" id="35677"/>
    <lineage>
        <taxon>Eukaryota</taxon>
        <taxon>Sar</taxon>
        <taxon>Stramenopiles</taxon>
        <taxon>Ochrophyta</taxon>
        <taxon>Pelagophyceae</taxon>
        <taxon>Pelagomonadales</taxon>
        <taxon>Pelagomonadaceae</taxon>
        <taxon>Pelagomonas</taxon>
    </lineage>
</organism>
<reference evidence="5" key="1">
    <citation type="submission" date="2021-11" db="EMBL/GenBank/DDBJ databases">
        <authorList>
            <consortium name="Genoscope - CEA"/>
            <person name="William W."/>
        </authorList>
    </citation>
    <scope>NUCLEOTIDE SEQUENCE</scope>
</reference>
<dbReference type="InterPro" id="IPR011989">
    <property type="entry name" value="ARM-like"/>
</dbReference>
<evidence type="ECO:0000256" key="1">
    <source>
        <dbReference type="ARBA" id="ARBA00010394"/>
    </source>
</evidence>
<evidence type="ECO:0000256" key="4">
    <source>
        <dbReference type="SAM" id="MobiDB-lite"/>
    </source>
</evidence>
<evidence type="ECO:0000313" key="5">
    <source>
        <dbReference type="EMBL" id="CAH0380033.1"/>
    </source>
</evidence>
<accession>A0A8J2T312</accession>
<dbReference type="Proteomes" id="UP000789595">
    <property type="component" value="Unassembled WGS sequence"/>
</dbReference>
<keyword evidence="3" id="KW-0653">Protein transport</keyword>
<protein>
    <submittedName>
        <fullName evidence="5">Uncharacterized protein</fullName>
    </submittedName>
</protein>
<evidence type="ECO:0000256" key="2">
    <source>
        <dbReference type="ARBA" id="ARBA00022448"/>
    </source>
</evidence>
<comment type="similarity">
    <text evidence="1">Belongs to the importin alpha family.</text>
</comment>
<dbReference type="SUPFAM" id="SSF48371">
    <property type="entry name" value="ARM repeat"/>
    <property type="match status" value="1"/>
</dbReference>
<dbReference type="SMART" id="SM00185">
    <property type="entry name" value="ARM"/>
    <property type="match status" value="5"/>
</dbReference>
<comment type="caution">
    <text evidence="5">The sequence shown here is derived from an EMBL/GenBank/DDBJ whole genome shotgun (WGS) entry which is preliminary data.</text>
</comment>
<feature type="compositionally biased region" description="Pro residues" evidence="4">
    <location>
        <begin position="10"/>
        <end position="19"/>
    </location>
</feature>
<evidence type="ECO:0000256" key="3">
    <source>
        <dbReference type="ARBA" id="ARBA00022927"/>
    </source>
</evidence>
<name>A0A8J2T312_9STRA</name>
<keyword evidence="2" id="KW-0813">Transport</keyword>
<dbReference type="InterPro" id="IPR016024">
    <property type="entry name" value="ARM-type_fold"/>
</dbReference>
<feature type="compositionally biased region" description="Low complexity" evidence="4">
    <location>
        <begin position="77"/>
        <end position="88"/>
    </location>
</feature>
<dbReference type="Gene3D" id="1.25.10.10">
    <property type="entry name" value="Leucine-rich Repeat Variant"/>
    <property type="match status" value="3"/>
</dbReference>
<dbReference type="InterPro" id="IPR000225">
    <property type="entry name" value="Armadillo"/>
</dbReference>